<sequence length="204" mass="23934">MIIMLFLSLPFTFIYLFFLCFFEKLRLVNPRVCWRSFTVLLPRCVFVCTPCHWAVSFRHFLPVVHVPPPFLSLPFSLFVCVWEEMELNELQRLSAAFYEQGMRYTFTASQHPSNPGVYRFVFSRPTNATPESPVYITVDIFRSPPDNKTDDDNTTTYCAMVEGLRWPYYFRLRGGAIDEGGFSENLLEKVDAQKCKVNERCLWM</sequence>
<dbReference type="EMBL" id="JABDHM010000068">
    <property type="protein sequence ID" value="KAF5219555.1"/>
    <property type="molecule type" value="Genomic_DNA"/>
</dbReference>
<evidence type="ECO:0000313" key="2">
    <source>
        <dbReference type="Proteomes" id="UP000583944"/>
    </source>
</evidence>
<accession>A0A7J6XZE0</accession>
<protein>
    <submittedName>
        <fullName evidence="1">Uncharacterized protein</fullName>
    </submittedName>
</protein>
<dbReference type="Proteomes" id="UP000583944">
    <property type="component" value="Unassembled WGS sequence"/>
</dbReference>
<organism evidence="1 2">
    <name type="scientific">Trypanosoma cruzi</name>
    <dbReference type="NCBI Taxonomy" id="5693"/>
    <lineage>
        <taxon>Eukaryota</taxon>
        <taxon>Discoba</taxon>
        <taxon>Euglenozoa</taxon>
        <taxon>Kinetoplastea</taxon>
        <taxon>Metakinetoplastina</taxon>
        <taxon>Trypanosomatida</taxon>
        <taxon>Trypanosomatidae</taxon>
        <taxon>Trypanosoma</taxon>
        <taxon>Schizotrypanum</taxon>
    </lineage>
</organism>
<dbReference type="AlphaFoldDB" id="A0A7J6XZE0"/>
<dbReference type="VEuPathDB" id="TriTrypDB:ECC02_007496"/>
<dbReference type="VEuPathDB" id="TriTrypDB:BCY84_07027"/>
<evidence type="ECO:0000313" key="1">
    <source>
        <dbReference type="EMBL" id="KAF5219555.1"/>
    </source>
</evidence>
<name>A0A7J6XZE0_TRYCR</name>
<comment type="caution">
    <text evidence="1">The sequence shown here is derived from an EMBL/GenBank/DDBJ whole genome shotgun (WGS) entry which is preliminary data.</text>
</comment>
<gene>
    <name evidence="1" type="ORF">ECC02_007496</name>
</gene>
<proteinExistence type="predicted"/>
<reference evidence="1 2" key="1">
    <citation type="journal article" date="2019" name="Genome Biol. Evol.">
        <title>Nanopore Sequencing Significantly Improves Genome Assembly of the Protozoan Parasite Trypanosoma cruzi.</title>
        <authorList>
            <person name="Diaz-Viraque F."/>
            <person name="Pita S."/>
            <person name="Greif G."/>
            <person name="de Souza R.C.M."/>
            <person name="Iraola G."/>
            <person name="Robello C."/>
        </authorList>
    </citation>
    <scope>NUCLEOTIDE SEQUENCE [LARGE SCALE GENOMIC DNA]</scope>
    <source>
        <strain evidence="1 2">Berenice</strain>
    </source>
</reference>